<evidence type="ECO:0000256" key="1">
    <source>
        <dbReference type="SAM" id="MobiDB-lite"/>
    </source>
</evidence>
<reference evidence="2 3" key="1">
    <citation type="journal article" date="2020" name="ISME J.">
        <title>Uncovering the hidden diversity of litter-decomposition mechanisms in mushroom-forming fungi.</title>
        <authorList>
            <person name="Floudas D."/>
            <person name="Bentzer J."/>
            <person name="Ahren D."/>
            <person name="Johansson T."/>
            <person name="Persson P."/>
            <person name="Tunlid A."/>
        </authorList>
    </citation>
    <scope>NUCLEOTIDE SEQUENCE [LARGE SCALE GENOMIC DNA]</scope>
    <source>
        <strain evidence="2 3">CBS 291.85</strain>
    </source>
</reference>
<sequence length="84" mass="8848">MQPRLSFGDFWKHTFQRTQCSGTVHSAASGATTDGFIGAFVLNGAASMRKGIRIEVPKKTPSLAPSSDSTSLSGTLCKEPGLFA</sequence>
<proteinExistence type="predicted"/>
<dbReference type="Proteomes" id="UP000559256">
    <property type="component" value="Unassembled WGS sequence"/>
</dbReference>
<keyword evidence="3" id="KW-1185">Reference proteome</keyword>
<protein>
    <submittedName>
        <fullName evidence="2">Uncharacterized protein</fullName>
    </submittedName>
</protein>
<accession>A0A8H5CC07</accession>
<gene>
    <name evidence="2" type="ORF">D9758_014314</name>
</gene>
<feature type="region of interest" description="Disordered" evidence="1">
    <location>
        <begin position="59"/>
        <end position="84"/>
    </location>
</feature>
<dbReference type="AlphaFoldDB" id="A0A8H5CC07"/>
<evidence type="ECO:0000313" key="3">
    <source>
        <dbReference type="Proteomes" id="UP000559256"/>
    </source>
</evidence>
<dbReference type="EMBL" id="JAACJM010000202">
    <property type="protein sequence ID" value="KAF5337973.1"/>
    <property type="molecule type" value="Genomic_DNA"/>
</dbReference>
<comment type="caution">
    <text evidence="2">The sequence shown here is derived from an EMBL/GenBank/DDBJ whole genome shotgun (WGS) entry which is preliminary data.</text>
</comment>
<name>A0A8H5CC07_9AGAR</name>
<organism evidence="2 3">
    <name type="scientific">Tetrapyrgos nigripes</name>
    <dbReference type="NCBI Taxonomy" id="182062"/>
    <lineage>
        <taxon>Eukaryota</taxon>
        <taxon>Fungi</taxon>
        <taxon>Dikarya</taxon>
        <taxon>Basidiomycota</taxon>
        <taxon>Agaricomycotina</taxon>
        <taxon>Agaricomycetes</taxon>
        <taxon>Agaricomycetidae</taxon>
        <taxon>Agaricales</taxon>
        <taxon>Marasmiineae</taxon>
        <taxon>Marasmiaceae</taxon>
        <taxon>Tetrapyrgos</taxon>
    </lineage>
</organism>
<feature type="compositionally biased region" description="Low complexity" evidence="1">
    <location>
        <begin position="60"/>
        <end position="76"/>
    </location>
</feature>
<evidence type="ECO:0000313" key="2">
    <source>
        <dbReference type="EMBL" id="KAF5337973.1"/>
    </source>
</evidence>